<keyword evidence="8" id="KW-1185">Reference proteome</keyword>
<dbReference type="OrthoDB" id="28755at2759"/>
<feature type="transmembrane region" description="Helical" evidence="6">
    <location>
        <begin position="138"/>
        <end position="156"/>
    </location>
</feature>
<evidence type="ECO:0000256" key="2">
    <source>
        <dbReference type="ARBA" id="ARBA00022448"/>
    </source>
</evidence>
<dbReference type="GO" id="GO:0016020">
    <property type="term" value="C:membrane"/>
    <property type="evidence" value="ECO:0007669"/>
    <property type="project" value="UniProtKB-SubCell"/>
</dbReference>
<dbReference type="InterPro" id="IPR011701">
    <property type="entry name" value="MFS"/>
</dbReference>
<feature type="transmembrane region" description="Helical" evidence="6">
    <location>
        <begin position="106"/>
        <end position="126"/>
    </location>
</feature>
<keyword evidence="3 6" id="KW-0812">Transmembrane</keyword>
<feature type="transmembrane region" description="Helical" evidence="6">
    <location>
        <begin position="436"/>
        <end position="457"/>
    </location>
</feature>
<dbReference type="RefSeq" id="XP_068369859.1">
    <property type="nucleotide sequence ID" value="XM_068496966.1"/>
</dbReference>
<dbReference type="PANTHER" id="PTHR19432:SF26">
    <property type="entry name" value="MAJOR FACILITATOR SUPERFAMILY (MFS) PROFILE DOMAIN-CONTAINING PROTEIN"/>
    <property type="match status" value="1"/>
</dbReference>
<dbReference type="GeneID" id="94831670"/>
<dbReference type="AlphaFoldDB" id="A0A1J4KZP9"/>
<dbReference type="EMBL" id="MLAK01000078">
    <property type="protein sequence ID" value="OHT16723.1"/>
    <property type="molecule type" value="Genomic_DNA"/>
</dbReference>
<evidence type="ECO:0000313" key="7">
    <source>
        <dbReference type="EMBL" id="OHT16723.1"/>
    </source>
</evidence>
<reference evidence="7" key="1">
    <citation type="submission" date="2016-10" db="EMBL/GenBank/DDBJ databases">
        <authorList>
            <person name="Benchimol M."/>
            <person name="Almeida L.G."/>
            <person name="Vasconcelos A.T."/>
            <person name="Perreira-Neves A."/>
            <person name="Rosa I.A."/>
            <person name="Tasca T."/>
            <person name="Bogo M.R."/>
            <person name="de Souza W."/>
        </authorList>
    </citation>
    <scope>NUCLEOTIDE SEQUENCE [LARGE SCALE GENOMIC DNA]</scope>
    <source>
        <strain evidence="7">K</strain>
    </source>
</reference>
<keyword evidence="4 6" id="KW-1133">Transmembrane helix</keyword>
<organism evidence="7 8">
    <name type="scientific">Tritrichomonas foetus</name>
    <dbReference type="NCBI Taxonomy" id="1144522"/>
    <lineage>
        <taxon>Eukaryota</taxon>
        <taxon>Metamonada</taxon>
        <taxon>Parabasalia</taxon>
        <taxon>Tritrichomonadida</taxon>
        <taxon>Tritrichomonadidae</taxon>
        <taxon>Tritrichomonas</taxon>
    </lineage>
</organism>
<feature type="transmembrane region" description="Helical" evidence="6">
    <location>
        <begin position="34"/>
        <end position="54"/>
    </location>
</feature>
<dbReference type="SUPFAM" id="SSF103473">
    <property type="entry name" value="MFS general substrate transporter"/>
    <property type="match status" value="1"/>
</dbReference>
<gene>
    <name evidence="7" type="ORF">TRFO_12982</name>
</gene>
<dbReference type="PANTHER" id="PTHR19432">
    <property type="entry name" value="SUGAR TRANSPORTER"/>
    <property type="match status" value="1"/>
</dbReference>
<protein>
    <submittedName>
        <fullName evidence="7">Major facilitator superfamily transporter</fullName>
    </submittedName>
</protein>
<feature type="transmembrane region" description="Helical" evidence="6">
    <location>
        <begin position="344"/>
        <end position="363"/>
    </location>
</feature>
<dbReference type="Pfam" id="PF07690">
    <property type="entry name" value="MFS_1"/>
    <property type="match status" value="1"/>
</dbReference>
<evidence type="ECO:0000256" key="4">
    <source>
        <dbReference type="ARBA" id="ARBA00022989"/>
    </source>
</evidence>
<evidence type="ECO:0000256" key="3">
    <source>
        <dbReference type="ARBA" id="ARBA00022692"/>
    </source>
</evidence>
<comment type="caution">
    <text evidence="7">The sequence shown here is derived from an EMBL/GenBank/DDBJ whole genome shotgun (WGS) entry which is preliminary data.</text>
</comment>
<dbReference type="GO" id="GO:0008506">
    <property type="term" value="F:sucrose:proton symporter activity"/>
    <property type="evidence" value="ECO:0007669"/>
    <property type="project" value="TreeGrafter"/>
</dbReference>
<proteinExistence type="predicted"/>
<evidence type="ECO:0000256" key="1">
    <source>
        <dbReference type="ARBA" id="ARBA00004141"/>
    </source>
</evidence>
<feature type="transmembrane region" description="Helical" evidence="6">
    <location>
        <begin position="312"/>
        <end position="332"/>
    </location>
</feature>
<dbReference type="Gene3D" id="1.20.1250.20">
    <property type="entry name" value="MFS general substrate transporter like domains"/>
    <property type="match status" value="2"/>
</dbReference>
<accession>A0A1J4KZP9</accession>
<evidence type="ECO:0000256" key="6">
    <source>
        <dbReference type="SAM" id="Phobius"/>
    </source>
</evidence>
<evidence type="ECO:0000256" key="5">
    <source>
        <dbReference type="ARBA" id="ARBA00023136"/>
    </source>
</evidence>
<keyword evidence="5 6" id="KW-0472">Membrane</keyword>
<evidence type="ECO:0000313" key="8">
    <source>
        <dbReference type="Proteomes" id="UP000179807"/>
    </source>
</evidence>
<feature type="transmembrane region" description="Helical" evidence="6">
    <location>
        <begin position="74"/>
        <end position="94"/>
    </location>
</feature>
<dbReference type="Proteomes" id="UP000179807">
    <property type="component" value="Unassembled WGS sequence"/>
</dbReference>
<dbReference type="InterPro" id="IPR036259">
    <property type="entry name" value="MFS_trans_sf"/>
</dbReference>
<feature type="transmembrane region" description="Helical" evidence="6">
    <location>
        <begin position="177"/>
        <end position="200"/>
    </location>
</feature>
<dbReference type="VEuPathDB" id="TrichDB:TRFO_12982"/>
<sequence length="495" mass="55213">MDDSNQAEIIHDEENAYDEGKKWIPLSKRDHIKFIHLMGITIGTLASTLLYNILYTLFTPLCVKLKLPQIARTMLLFSGGLIGFVIGPLAGTLSDTTTFRFGRRRIFMIVGGIFIVLFLLTLMYCVEIGEYLNKKNPLVLQQTVMILSFIFVIIAGNFVQIPSRALCSDVTPKKQQVLVSSCVTVYSGVGGIFSNLVGALQLYKYTNLSQESFVLVVGLSICAVSLIIPICVTREEPLLEKPAKINPFKNIIQAFKSMPIEMWRIGITCGLTNIATYQIGVQQTDFMGRTIEHGDNAIDAGFELNDKYQKGVSWAMLCNVMNYSVQFLYSFVNTHICKLFGMKWVYIFMMFLVGIMYFLFFFVRNKIAYMFINIPVGLATVTYISIPQAITALCVPQELLGVYMGVLPCFTNIGAQISNFGIGMGGAAIYPNRPELLIGISSIFAIIAAISGFWIIIPSEKENSKELKTLDDNIESMKEELINNDSPSIPNDSQN</sequence>
<feature type="transmembrane region" description="Helical" evidence="6">
    <location>
        <begin position="212"/>
        <end position="232"/>
    </location>
</feature>
<feature type="transmembrane region" description="Helical" evidence="6">
    <location>
        <begin position="370"/>
        <end position="390"/>
    </location>
</feature>
<keyword evidence="2" id="KW-0813">Transport</keyword>
<comment type="subcellular location">
    <subcellularLocation>
        <location evidence="1">Membrane</location>
        <topology evidence="1">Multi-pass membrane protein</topology>
    </subcellularLocation>
</comment>
<feature type="transmembrane region" description="Helical" evidence="6">
    <location>
        <begin position="402"/>
        <end position="424"/>
    </location>
</feature>
<name>A0A1J4KZP9_9EUKA</name>